<evidence type="ECO:0000313" key="3">
    <source>
        <dbReference type="Proteomes" id="UP001499843"/>
    </source>
</evidence>
<dbReference type="PANTHER" id="PTHR42977">
    <property type="entry name" value="HYDROLASE-RELATED"/>
    <property type="match status" value="1"/>
</dbReference>
<dbReference type="InterPro" id="IPR051340">
    <property type="entry name" value="Haloalkane_dehalogenase"/>
</dbReference>
<dbReference type="PANTHER" id="PTHR42977:SF1">
    <property type="entry name" value="BLR6576 PROTEIN"/>
    <property type="match status" value="1"/>
</dbReference>
<dbReference type="InterPro" id="IPR029058">
    <property type="entry name" value="AB_hydrolase_fold"/>
</dbReference>
<name>A0ABP5PVS5_9ACTN</name>
<reference evidence="3" key="1">
    <citation type="journal article" date="2019" name="Int. J. Syst. Evol. Microbiol.">
        <title>The Global Catalogue of Microorganisms (GCM) 10K type strain sequencing project: providing services to taxonomists for standard genome sequencing and annotation.</title>
        <authorList>
            <consortium name="The Broad Institute Genomics Platform"/>
            <consortium name="The Broad Institute Genome Sequencing Center for Infectious Disease"/>
            <person name="Wu L."/>
            <person name="Ma J."/>
        </authorList>
    </citation>
    <scope>NUCLEOTIDE SEQUENCE [LARGE SCALE GENOMIC DNA]</scope>
    <source>
        <strain evidence="3">JCM 16114</strain>
    </source>
</reference>
<gene>
    <name evidence="2" type="ORF">GCM10009850_113050</name>
</gene>
<organism evidence="2 3">
    <name type="scientific">Nonomuraea monospora</name>
    <dbReference type="NCBI Taxonomy" id="568818"/>
    <lineage>
        <taxon>Bacteria</taxon>
        <taxon>Bacillati</taxon>
        <taxon>Actinomycetota</taxon>
        <taxon>Actinomycetes</taxon>
        <taxon>Streptosporangiales</taxon>
        <taxon>Streptosporangiaceae</taxon>
        <taxon>Nonomuraea</taxon>
    </lineage>
</organism>
<keyword evidence="3" id="KW-1185">Reference proteome</keyword>
<dbReference type="Pfam" id="PF00561">
    <property type="entry name" value="Abhydrolase_1"/>
    <property type="match status" value="1"/>
</dbReference>
<proteinExistence type="predicted"/>
<evidence type="ECO:0000313" key="2">
    <source>
        <dbReference type="EMBL" id="GAA2215837.1"/>
    </source>
</evidence>
<keyword evidence="2" id="KW-0378">Hydrolase</keyword>
<dbReference type="InterPro" id="IPR000073">
    <property type="entry name" value="AB_hydrolase_1"/>
</dbReference>
<dbReference type="InterPro" id="IPR000639">
    <property type="entry name" value="Epox_hydrolase-like"/>
</dbReference>
<evidence type="ECO:0000259" key="1">
    <source>
        <dbReference type="Pfam" id="PF00561"/>
    </source>
</evidence>
<dbReference type="GO" id="GO:0016787">
    <property type="term" value="F:hydrolase activity"/>
    <property type="evidence" value="ECO:0007669"/>
    <property type="project" value="UniProtKB-KW"/>
</dbReference>
<sequence>MSGGSRPCRVSLRRHADLPILHRGKSRIHAMSGESPGRWLGLVKQRTPMEALMIPVRHLTEDVNGLTVFYREAGPQDAPTIVLLHGFPSSSHMFRNLIPALADRYHVIAPDHIGFGYSSAPSVEEFSYTFDSLAEVTTAFLAQRGIREHALYVQDYGAPIGWRLAMGAPSRVTAIVTQNGNAYTEGFVDAFWGGLFAYAAAPGPDTEPGVRAALSLESTRWQYENGVTDRSLVSPDAWAHDQALLDRPGNAEIQLALFRDYPSNVDLYPKVHEYFRASQVPLLAVWGANDGIFGPGGARAFLKDLPEAEVHLLDSGHFALESHLDVIAGYMRGFLGKVLS</sequence>
<comment type="caution">
    <text evidence="2">The sequence shown here is derived from an EMBL/GenBank/DDBJ whole genome shotgun (WGS) entry which is preliminary data.</text>
</comment>
<dbReference type="SUPFAM" id="SSF53474">
    <property type="entry name" value="alpha/beta-Hydrolases"/>
    <property type="match status" value="1"/>
</dbReference>
<feature type="domain" description="AB hydrolase-1" evidence="1">
    <location>
        <begin position="79"/>
        <end position="323"/>
    </location>
</feature>
<dbReference type="PRINTS" id="PR00412">
    <property type="entry name" value="EPOXHYDRLASE"/>
</dbReference>
<accession>A0ABP5PVS5</accession>
<dbReference type="Proteomes" id="UP001499843">
    <property type="component" value="Unassembled WGS sequence"/>
</dbReference>
<protein>
    <submittedName>
        <fullName evidence="2">Alpha/beta hydrolase</fullName>
    </submittedName>
</protein>
<dbReference type="Gene3D" id="3.40.50.1820">
    <property type="entry name" value="alpha/beta hydrolase"/>
    <property type="match status" value="1"/>
</dbReference>
<dbReference type="EMBL" id="BAAAQX010000055">
    <property type="protein sequence ID" value="GAA2215837.1"/>
    <property type="molecule type" value="Genomic_DNA"/>
</dbReference>